<dbReference type="Pfam" id="PF14196">
    <property type="entry name" value="ATC_hydrolase"/>
    <property type="match status" value="1"/>
</dbReference>
<accession>A0A3S4VCJ0</accession>
<dbReference type="InterPro" id="IPR026002">
    <property type="entry name" value="ATC_hydrolase-like"/>
</dbReference>
<dbReference type="Proteomes" id="UP000268879">
    <property type="component" value="Chromosome"/>
</dbReference>
<organism evidence="1 2">
    <name type="scientific">Haemophilus parainfluenzae</name>
    <dbReference type="NCBI Taxonomy" id="729"/>
    <lineage>
        <taxon>Bacteria</taxon>
        <taxon>Pseudomonadati</taxon>
        <taxon>Pseudomonadota</taxon>
        <taxon>Gammaproteobacteria</taxon>
        <taxon>Pasteurellales</taxon>
        <taxon>Pasteurellaceae</taxon>
        <taxon>Haemophilus</taxon>
    </lineage>
</organism>
<evidence type="ECO:0008006" key="3">
    <source>
        <dbReference type="Google" id="ProtNLM"/>
    </source>
</evidence>
<evidence type="ECO:0000313" key="2">
    <source>
        <dbReference type="Proteomes" id="UP000268879"/>
    </source>
</evidence>
<dbReference type="RefSeq" id="WP_126471227.1">
    <property type="nucleotide sequence ID" value="NZ_LR134481.1"/>
</dbReference>
<dbReference type="EMBL" id="LR134481">
    <property type="protein sequence ID" value="VEI32144.1"/>
    <property type="molecule type" value="Genomic_DNA"/>
</dbReference>
<proteinExistence type="predicted"/>
<dbReference type="AlphaFoldDB" id="A0A3S4VCJ0"/>
<protein>
    <recommendedName>
        <fullName evidence="3">2-amino-thiazoline-4-carboxylic acid hydrolase</fullName>
    </recommendedName>
</protein>
<name>A0A3S4VCJ0_HAEPA</name>
<reference evidence="1 2" key="1">
    <citation type="submission" date="2018-12" db="EMBL/GenBank/DDBJ databases">
        <authorList>
            <consortium name="Pathogen Informatics"/>
        </authorList>
    </citation>
    <scope>NUCLEOTIDE SEQUENCE [LARGE SCALE GENOMIC DNA]</scope>
    <source>
        <strain evidence="1 2">NCTC10665</strain>
    </source>
</reference>
<evidence type="ECO:0000313" key="1">
    <source>
        <dbReference type="EMBL" id="VEI32144.1"/>
    </source>
</evidence>
<sequence length="172" mass="20094">MNKDFPDFVEIGILQQRKIEAEIIKPIYEIMKREFGLDKAKSIIEEAVANAAIDAGKEYAKRELNGTSVESFVALQYLWEKDDALRIEVINNDHYKYDYNVHRCRYAEMYKEMGLEEIGFLLSCNRDSKFIEGYAPNVSLSRPHTVMNGDGFCDFRYRLQEESAKNEEQHEC</sequence>
<gene>
    <name evidence="1" type="ORF">NCTC10665_01500</name>
</gene>